<name>A0A8J7PFA3_9BACT</name>
<gene>
    <name evidence="3" type="ORF">J0M35_00820</name>
</gene>
<keyword evidence="1" id="KW-1133">Transmembrane helix</keyword>
<dbReference type="Pfam" id="PF01882">
    <property type="entry name" value="DUF58"/>
    <property type="match status" value="1"/>
</dbReference>
<evidence type="ECO:0000259" key="2">
    <source>
        <dbReference type="Pfam" id="PF01882"/>
    </source>
</evidence>
<dbReference type="AlphaFoldDB" id="A0A8J7PFA3"/>
<evidence type="ECO:0000256" key="1">
    <source>
        <dbReference type="SAM" id="Phobius"/>
    </source>
</evidence>
<keyword evidence="1" id="KW-0812">Transmembrane</keyword>
<accession>A0A8J7PFA3</accession>
<feature type="transmembrane region" description="Helical" evidence="1">
    <location>
        <begin position="7"/>
        <end position="24"/>
    </location>
</feature>
<reference evidence="3" key="1">
    <citation type="submission" date="2021-02" db="EMBL/GenBank/DDBJ databases">
        <title>Genome-Resolved Metagenomics of a Microbial Community Performing Photosynthetic Biological Nutrient Removal.</title>
        <authorList>
            <person name="Mcdaniel E.A."/>
        </authorList>
    </citation>
    <scope>NUCLEOTIDE SEQUENCE</scope>
    <source>
        <strain evidence="3">UWPOB_OBS1</strain>
    </source>
</reference>
<feature type="domain" description="DUF58" evidence="2">
    <location>
        <begin position="194"/>
        <end position="390"/>
    </location>
</feature>
<dbReference type="Proteomes" id="UP000664277">
    <property type="component" value="Unassembled WGS sequence"/>
</dbReference>
<dbReference type="EMBL" id="JAFLCK010000001">
    <property type="protein sequence ID" value="MBN8658875.1"/>
    <property type="molecule type" value="Genomic_DNA"/>
</dbReference>
<protein>
    <submittedName>
        <fullName evidence="3">DUF58 domain-containing protein</fullName>
    </submittedName>
</protein>
<dbReference type="InterPro" id="IPR002881">
    <property type="entry name" value="DUF58"/>
</dbReference>
<dbReference type="InterPro" id="IPR036465">
    <property type="entry name" value="vWFA_dom_sf"/>
</dbReference>
<dbReference type="PANTHER" id="PTHR33608">
    <property type="entry name" value="BLL2464 PROTEIN"/>
    <property type="match status" value="1"/>
</dbReference>
<dbReference type="PANTHER" id="PTHR33608:SF3">
    <property type="entry name" value="SLR2013 PROTEIN"/>
    <property type="match status" value="1"/>
</dbReference>
<keyword evidence="1" id="KW-0472">Membrane</keyword>
<comment type="caution">
    <text evidence="3">The sequence shown here is derived from an EMBL/GenBank/DDBJ whole genome shotgun (WGS) entry which is preliminary data.</text>
</comment>
<sequence>MTASQRFYLLAILAIAPLAAAAWWPELAKLGLVLDVLLLLAVLIDRQLTPPATQLSASREVDARLSIGRENDVVLTLSNNGALALDCLVRDDAPEIAGAGATLHARLEPQSTVKISYRLSPRRRGAYKFGNINLRYRSKLGLFFVEKKVKVPQEIKVYSDLKALHDLSVKLSHSSELGELHQKKRGQGTDFASLRDYSAGDDSKAIDWRATARRDRPVIRTYEAEQEQRLLILVDAGRMMVSDLEGLSRFDRALNAALCLALTGLSHNDQVGIGIFADKPLLYMPPKRGKPYMHRILESTFAVEPRMVEPDYAGILSYFAQAQKGRSLMVVLTDLTDPIGSQSLLSGLASLAPRHLPFCVTLKDRNVQQIAASAIRDQKDEKEQKLEIYRKAVALDLLSQRELALSVLTRRGCLILDAAPQDLSDKLVEKYLEVKARGRL</sequence>
<organism evidence="3 4">
    <name type="scientific">Candidatus Obscuribacter phosphatis</name>
    <dbReference type="NCBI Taxonomy" id="1906157"/>
    <lineage>
        <taxon>Bacteria</taxon>
        <taxon>Bacillati</taxon>
        <taxon>Candidatus Melainabacteria</taxon>
        <taxon>Candidatus Obscuribacterales</taxon>
        <taxon>Candidatus Obscuribacteraceae</taxon>
        <taxon>Candidatus Obscuribacter</taxon>
    </lineage>
</organism>
<proteinExistence type="predicted"/>
<evidence type="ECO:0000313" key="3">
    <source>
        <dbReference type="EMBL" id="MBN8658875.1"/>
    </source>
</evidence>
<dbReference type="SUPFAM" id="SSF53300">
    <property type="entry name" value="vWA-like"/>
    <property type="match status" value="1"/>
</dbReference>
<evidence type="ECO:0000313" key="4">
    <source>
        <dbReference type="Proteomes" id="UP000664277"/>
    </source>
</evidence>